<comment type="caution">
    <text evidence="1">The sequence shown here is derived from an EMBL/GenBank/DDBJ whole genome shotgun (WGS) entry which is preliminary data.</text>
</comment>
<organism evidence="1 2">
    <name type="scientific">Reyranella humidisoli</name>
    <dbReference type="NCBI Taxonomy" id="2849149"/>
    <lineage>
        <taxon>Bacteria</taxon>
        <taxon>Pseudomonadati</taxon>
        <taxon>Pseudomonadota</taxon>
        <taxon>Alphaproteobacteria</taxon>
        <taxon>Hyphomicrobiales</taxon>
        <taxon>Reyranellaceae</taxon>
        <taxon>Reyranella</taxon>
    </lineage>
</organism>
<dbReference type="InterPro" id="IPR010349">
    <property type="entry name" value="Asparaginase_II"/>
</dbReference>
<name>A0ABS6INZ2_9HYPH</name>
<evidence type="ECO:0000313" key="2">
    <source>
        <dbReference type="Proteomes" id="UP000727907"/>
    </source>
</evidence>
<gene>
    <name evidence="1" type="ORF">KQ910_18240</name>
</gene>
<dbReference type="RefSeq" id="WP_216963408.1">
    <property type="nucleotide sequence ID" value="NZ_JAHOPB010000001.1"/>
</dbReference>
<reference evidence="1 2" key="1">
    <citation type="submission" date="2021-06" db="EMBL/GenBank/DDBJ databases">
        <authorList>
            <person name="Lee D.H."/>
        </authorList>
    </citation>
    <scope>NUCLEOTIDE SEQUENCE [LARGE SCALE GENOMIC DNA]</scope>
    <source>
        <strain evidence="1 2">MMS21-HV4-11</strain>
    </source>
</reference>
<dbReference type="Pfam" id="PF06089">
    <property type="entry name" value="Asparaginase_II"/>
    <property type="match status" value="1"/>
</dbReference>
<evidence type="ECO:0000313" key="1">
    <source>
        <dbReference type="EMBL" id="MBU8875720.1"/>
    </source>
</evidence>
<proteinExistence type="predicted"/>
<protein>
    <submittedName>
        <fullName evidence="1">Asparaginase</fullName>
    </submittedName>
</protein>
<dbReference type="PANTHER" id="PTHR42110">
    <property type="entry name" value="L-ASPARAGINASE, PUTATIVE (AFU_ORTHOLOGUE AFUA_3G11890)-RELATED"/>
    <property type="match status" value="1"/>
</dbReference>
<accession>A0ABS6INZ2</accession>
<dbReference type="Proteomes" id="UP000727907">
    <property type="component" value="Unassembled WGS sequence"/>
</dbReference>
<dbReference type="EMBL" id="JAHOPB010000001">
    <property type="protein sequence ID" value="MBU8875720.1"/>
    <property type="molecule type" value="Genomic_DNA"/>
</dbReference>
<dbReference type="PANTHER" id="PTHR42110:SF1">
    <property type="entry name" value="L-ASPARAGINASE, PUTATIVE (AFU_ORTHOLOGUE AFUA_3G11890)-RELATED"/>
    <property type="match status" value="1"/>
</dbReference>
<keyword evidence="2" id="KW-1185">Reference proteome</keyword>
<sequence length="333" mass="34933">MSRGPVVVEVTRGPVVESRHEGIAAVVKADGTVVESWGDIDAAILPRSANKPIQAMAFVESGAVERFGLGDEHIALSCASHSGETRHVETVRAWLAHVGLSEADLECGTHAPRLQSSIEALARADALPTAAFNNCSGKHSGFLTTAVQYGEPTQGYIRYDHPVQRRLRETMSALCGLDANSFPHGTDGCGIPTLATPLKSLAHAMASMADPSGLSSKRADAANRIRKAMNAEPFMVAGSGRFCTRINEAAPGIIQVKTGAEGVFCGMLPTLGLGVALKVWDGAGRAAEVAMAALLDHLGVLPAGQREEVLHPPIKNVVGLLVGEMRPAKSWLG</sequence>